<dbReference type="InterPro" id="IPR012255">
    <property type="entry name" value="ETF_b"/>
</dbReference>
<dbReference type="InterPro" id="IPR014730">
    <property type="entry name" value="ETF_a/b_N"/>
</dbReference>
<reference evidence="3 4" key="1">
    <citation type="submission" date="2018-08" db="EMBL/GenBank/DDBJ databases">
        <title>A genome reference for cultivated species of the human gut microbiota.</title>
        <authorList>
            <person name="Zou Y."/>
            <person name="Xue W."/>
            <person name="Luo G."/>
        </authorList>
    </citation>
    <scope>NUCLEOTIDE SEQUENCE [LARGE SCALE GENOMIC DNA]</scope>
    <source>
        <strain evidence="3 4">AF37-2AT</strain>
    </source>
</reference>
<dbReference type="RefSeq" id="WP_117493615.1">
    <property type="nucleotide sequence ID" value="NZ_CALBAT010000022.1"/>
</dbReference>
<dbReference type="SMART" id="SM00893">
    <property type="entry name" value="ETF"/>
    <property type="match status" value="1"/>
</dbReference>
<dbReference type="InterPro" id="IPR014729">
    <property type="entry name" value="Rossmann-like_a/b/a_fold"/>
</dbReference>
<dbReference type="EMBL" id="QVLX01000006">
    <property type="protein sequence ID" value="RGE86028.1"/>
    <property type="molecule type" value="Genomic_DNA"/>
</dbReference>
<dbReference type="PANTHER" id="PTHR21294:SF17">
    <property type="entry name" value="PROTEIN FIXA"/>
    <property type="match status" value="1"/>
</dbReference>
<evidence type="ECO:0000313" key="3">
    <source>
        <dbReference type="EMBL" id="RGE86028.1"/>
    </source>
</evidence>
<dbReference type="PANTHER" id="PTHR21294">
    <property type="entry name" value="ELECTRON TRANSFER FLAVOPROTEIN BETA-SUBUNIT"/>
    <property type="match status" value="1"/>
</dbReference>
<comment type="caution">
    <text evidence="3">The sequence shown here is derived from an EMBL/GenBank/DDBJ whole genome shotgun (WGS) entry which is preliminary data.</text>
</comment>
<evidence type="ECO:0000256" key="1">
    <source>
        <dbReference type="ARBA" id="ARBA00042002"/>
    </source>
</evidence>
<dbReference type="InterPro" id="IPR033948">
    <property type="entry name" value="ETF_beta_N"/>
</dbReference>
<dbReference type="PIRSF" id="PIRSF000090">
    <property type="entry name" value="Beta-ETF"/>
    <property type="match status" value="1"/>
</dbReference>
<dbReference type="SUPFAM" id="SSF52402">
    <property type="entry name" value="Adenine nucleotide alpha hydrolases-like"/>
    <property type="match status" value="1"/>
</dbReference>
<evidence type="ECO:0000259" key="2">
    <source>
        <dbReference type="SMART" id="SM00893"/>
    </source>
</evidence>
<proteinExistence type="predicted"/>
<dbReference type="GO" id="GO:0009055">
    <property type="term" value="F:electron transfer activity"/>
    <property type="evidence" value="ECO:0007669"/>
    <property type="project" value="InterPro"/>
</dbReference>
<sequence length="264" mass="28008">MDIAVLIKQVPVSNNVSVDPETHALIRASAEGMINPADLNAIEEAMVLKEQTGGKVVVFTMGPPDAEKALREAMAHGCDESCLITDRVVAGGDTIATARVLAEAIKKYGHFDLILGGALSADGATGQVGAMVAECLGIPHICEIQSIQYDEAAPDKIEAVKKVYGERFRVRVSLPAVISVNFGCNVPRLATLRSTRAAKSKPLTTYTNADLELPEDQVGIKGSPTTVIDSFEPTGGRIAEMIEGTPEELAAKLKDLIEEEKGNL</sequence>
<protein>
    <recommendedName>
        <fullName evidence="1">Electron transfer flavoprotein small subunit</fullName>
    </recommendedName>
</protein>
<dbReference type="CDD" id="cd01714">
    <property type="entry name" value="ETF_beta"/>
    <property type="match status" value="1"/>
</dbReference>
<accession>A0A3E3K0D1</accession>
<dbReference type="Gene3D" id="3.40.50.620">
    <property type="entry name" value="HUPs"/>
    <property type="match status" value="1"/>
</dbReference>
<organism evidence="3 4">
    <name type="scientific">Sellimonas intestinalis</name>
    <dbReference type="NCBI Taxonomy" id="1653434"/>
    <lineage>
        <taxon>Bacteria</taxon>
        <taxon>Bacillati</taxon>
        <taxon>Bacillota</taxon>
        <taxon>Clostridia</taxon>
        <taxon>Lachnospirales</taxon>
        <taxon>Lachnospiraceae</taxon>
        <taxon>Sellimonas</taxon>
    </lineage>
</organism>
<keyword evidence="4" id="KW-1185">Reference proteome</keyword>
<dbReference type="AlphaFoldDB" id="A0A3E3K0D1"/>
<name>A0A3E3K0D1_9FIRM</name>
<dbReference type="OrthoDB" id="9804960at2"/>
<gene>
    <name evidence="3" type="ORF">DW016_11045</name>
</gene>
<dbReference type="Proteomes" id="UP000261080">
    <property type="component" value="Unassembled WGS sequence"/>
</dbReference>
<evidence type="ECO:0000313" key="4">
    <source>
        <dbReference type="Proteomes" id="UP000261080"/>
    </source>
</evidence>
<feature type="domain" description="Electron transfer flavoprotein alpha/beta-subunit N-terminal" evidence="2">
    <location>
        <begin position="22"/>
        <end position="215"/>
    </location>
</feature>
<dbReference type="Pfam" id="PF01012">
    <property type="entry name" value="ETF"/>
    <property type="match status" value="1"/>
</dbReference>